<evidence type="ECO:0000313" key="2">
    <source>
        <dbReference type="EMBL" id="CAI5437460.1"/>
    </source>
</evidence>
<comment type="caution">
    <text evidence="2">The sequence shown here is derived from an EMBL/GenBank/DDBJ whole genome shotgun (WGS) entry which is preliminary data.</text>
</comment>
<dbReference type="AlphaFoldDB" id="A0A9P1I3T1"/>
<proteinExistence type="predicted"/>
<gene>
    <name evidence="2" type="ORF">CAMP_LOCUS97</name>
</gene>
<dbReference type="EMBL" id="CANHGI010000001">
    <property type="protein sequence ID" value="CAI5437460.1"/>
    <property type="molecule type" value="Genomic_DNA"/>
</dbReference>
<organism evidence="2 3">
    <name type="scientific">Caenorhabditis angaria</name>
    <dbReference type="NCBI Taxonomy" id="860376"/>
    <lineage>
        <taxon>Eukaryota</taxon>
        <taxon>Metazoa</taxon>
        <taxon>Ecdysozoa</taxon>
        <taxon>Nematoda</taxon>
        <taxon>Chromadorea</taxon>
        <taxon>Rhabditida</taxon>
        <taxon>Rhabditina</taxon>
        <taxon>Rhabditomorpha</taxon>
        <taxon>Rhabditoidea</taxon>
        <taxon>Rhabditidae</taxon>
        <taxon>Peloderinae</taxon>
        <taxon>Caenorhabditis</taxon>
    </lineage>
</organism>
<keyword evidence="3" id="KW-1185">Reference proteome</keyword>
<protein>
    <recommendedName>
        <fullName evidence="4">C2H2-type domain-containing protein</fullName>
    </recommendedName>
</protein>
<dbReference type="Proteomes" id="UP001152747">
    <property type="component" value="Unassembled WGS sequence"/>
</dbReference>
<evidence type="ECO:0000313" key="3">
    <source>
        <dbReference type="Proteomes" id="UP001152747"/>
    </source>
</evidence>
<feature type="region of interest" description="Disordered" evidence="1">
    <location>
        <begin position="185"/>
        <end position="207"/>
    </location>
</feature>
<dbReference type="Gene3D" id="3.30.160.60">
    <property type="entry name" value="Classic Zinc Finger"/>
    <property type="match status" value="1"/>
</dbReference>
<evidence type="ECO:0000256" key="1">
    <source>
        <dbReference type="SAM" id="MobiDB-lite"/>
    </source>
</evidence>
<reference evidence="2" key="1">
    <citation type="submission" date="2022-11" db="EMBL/GenBank/DDBJ databases">
        <authorList>
            <person name="Kikuchi T."/>
        </authorList>
    </citation>
    <scope>NUCLEOTIDE SEQUENCE</scope>
    <source>
        <strain evidence="2">PS1010</strain>
    </source>
</reference>
<sequence>MLVVIDAKDAGEVTEIVTLLLTNKKNTFTVYNDETEMVRKVMKVELPKKSDETLLALKSTPEEVSFEGGEVENHPEENPEEIAALPMEVLYPPSVDKEQEEPAKKPKLDWNFSKALPEIPKSMDDDSAYYIKIAEKEDNYESSEEEECGLVKFEKIEKKKEKKPKKTRAETGKVKLEIPRTVLAPFEKKPKRGRPPKRDTPAVNMPEQDDYDNVVCQKCKNNVRTSSMNLRQLSSHAIVHTDLNRYACPIINCTFKGRQRSVVAYHIAKAHKMESKGVSIPDILTDGEMERLEQCTLECFPNLTFD</sequence>
<accession>A0A9P1I3T1</accession>
<dbReference type="OrthoDB" id="6077919at2759"/>
<name>A0A9P1I3T1_9PELO</name>
<evidence type="ECO:0008006" key="4">
    <source>
        <dbReference type="Google" id="ProtNLM"/>
    </source>
</evidence>